<keyword evidence="2" id="KW-1185">Reference proteome</keyword>
<organism evidence="1 2">
    <name type="scientific">Choristoneura fumiferana</name>
    <name type="common">Spruce budworm moth</name>
    <name type="synonym">Archips fumiferana</name>
    <dbReference type="NCBI Taxonomy" id="7141"/>
    <lineage>
        <taxon>Eukaryota</taxon>
        <taxon>Metazoa</taxon>
        <taxon>Ecdysozoa</taxon>
        <taxon>Arthropoda</taxon>
        <taxon>Hexapoda</taxon>
        <taxon>Insecta</taxon>
        <taxon>Pterygota</taxon>
        <taxon>Neoptera</taxon>
        <taxon>Endopterygota</taxon>
        <taxon>Lepidoptera</taxon>
        <taxon>Glossata</taxon>
        <taxon>Ditrysia</taxon>
        <taxon>Tortricoidea</taxon>
        <taxon>Tortricidae</taxon>
        <taxon>Tortricinae</taxon>
        <taxon>Choristoneura</taxon>
    </lineage>
</organism>
<proteinExistence type="predicted"/>
<comment type="caution">
    <text evidence="1">The sequence shown here is derived from an EMBL/GenBank/DDBJ whole genome shotgun (WGS) entry which is preliminary data.</text>
</comment>
<dbReference type="EMBL" id="CM046131">
    <property type="protein sequence ID" value="KAI8429641.1"/>
    <property type="molecule type" value="Genomic_DNA"/>
</dbReference>
<sequence length="1368" mass="155746">MARRRVENIPSSRDRNVVWTIATRYLPRIEIMNEVIRYRGPKGKESQRMDWRILIVDQLSMRMVSACCKMHDISAEGITLVEDIHKKREPLCTMDGIYLITPLENSVHALINDFSVGNRIKYKAAHVFFTEACPDVLFDKLSRSRVAKYIKTLKEINIAFVPYEQQIFSLDSPDTFQHIDWERNVELAQLIQQKLDAYKADEPTMGEGPEKARSQLLVLDRGFDCNDELWVELRHQHIAVVSNSVTKNLKKFTESKRMGGGDKQSMRDLSQMIKKMPQYQKELSKYATHLRLAEDCMKAYQGYVDKLCKVEQDLAMGTDAEGEKIKDHMRSIVPVLLDQSVDNNNKMRIIALYIMSKNGISEENLNKLVSHAQLEASDKQTLLNLANLGLNVVVDGNRKKQYQVTRKERITEQTYQMSRWTPVMKDIIEDAIEEKLDQRHFPYLAGRAQTSGYQAPTSYESGVLEDPAAIPPNGIYKMTRDLQQTEDYPVTIDISLEVYMKLRPAPYCTLLTLILKPTLWIEKSSVSILARKSATSLYNKELVSMDVAGGNLPQNKEALLKSYTTRLKEDVKSMLENFEEIIKLAKGENESQLNRMTQIEQDTFEMQVRAANIVRAGESLMKLVSDIKQYLILNDFPSVNEAITQNSKLFRTKQQECDQKLMSLRDDIAADLYDLEDEYFTKSALMGVLLNSNGPSHLVIFQVEVQSKATTKNSKEPQSLILRMMGNEGSHLNGLEIEEKPTEVTDFWAQYRATINDSCSYFSLKSDGSVSVFKGEAVLGPLWAVSTPLEKFSNNLLKYRHPCIVRFISAWQQRSTIYLATEYVQPLSQVLGVLTPLQMCIGLNNILRALVFLHEQAGMSHNNVSIQAIYVTGDGQWKLGGLQYLCSFPELTGAYLKHARIHRYDKAIDPNEDSHKITKTVDQYGFAALVDDVFTGHEDDQVPHLKEFKQYCRESLQHNEPELRPSLSEVSHHSFFNHEFISIYKFLNFLPLKSEEERCEFFSTILENLKCYHEETVAKQLGGLLLSRLTMLDQTARKDVIPFILKPKHERTPNSEYSGFFSLSIFKEHVKPRLMQLFGVRDSQIRMLLLTHFSKYVHVFSHEELSQHILPELLLGIKDTDDNLVACTLICLSELVPILGAGTVIGGKRSKFFTDGRPNSKTSPLTLVSGRAHSEIFAQQKALRDLTCSEEIFKHEKTGSFETITLNERPSPVGGESVEVESLRIKPNIGAGDPSEEDWSDWDNTSNTKHATFISPEIKGHYEDIPLIVDNSITNHKTISKTSLLQKAAIEAKKNIIDISELDIKNQKFESIKKSGDDFDFFADMTPVIEKPTLTIAPAESVSLSSKLDFVPDEGTDENEGWGDTWND</sequence>
<name>A0ACC0JZI1_CHOFU</name>
<reference evidence="1 2" key="1">
    <citation type="journal article" date="2022" name="Genome Biol. Evol.">
        <title>The Spruce Budworm Genome: Reconstructing the Evolutionary History of Antifreeze Proteins.</title>
        <authorList>
            <person name="Beliveau C."/>
            <person name="Gagne P."/>
            <person name="Picq S."/>
            <person name="Vernygora O."/>
            <person name="Keeling C.I."/>
            <person name="Pinkney K."/>
            <person name="Doucet D."/>
            <person name="Wen F."/>
            <person name="Johnston J.S."/>
            <person name="Maaroufi H."/>
            <person name="Boyle B."/>
            <person name="Laroche J."/>
            <person name="Dewar K."/>
            <person name="Juretic N."/>
            <person name="Blackburn G."/>
            <person name="Nisole A."/>
            <person name="Brunet B."/>
            <person name="Brandao M."/>
            <person name="Lumley L."/>
            <person name="Duan J."/>
            <person name="Quan G."/>
            <person name="Lucarotti C.J."/>
            <person name="Roe A.D."/>
            <person name="Sperling F.A.H."/>
            <person name="Levesque R.C."/>
            <person name="Cusson M."/>
        </authorList>
    </citation>
    <scope>NUCLEOTIDE SEQUENCE [LARGE SCALE GENOMIC DNA]</scope>
    <source>
        <strain evidence="1">Glfc:IPQL:Cfum</strain>
    </source>
</reference>
<evidence type="ECO:0000313" key="1">
    <source>
        <dbReference type="EMBL" id="KAI8429641.1"/>
    </source>
</evidence>
<accession>A0ACC0JZI1</accession>
<evidence type="ECO:0000313" key="2">
    <source>
        <dbReference type="Proteomes" id="UP001064048"/>
    </source>
</evidence>
<dbReference type="Proteomes" id="UP001064048">
    <property type="component" value="Chromosome Z"/>
</dbReference>
<gene>
    <name evidence="1" type="ORF">MSG28_000223</name>
</gene>
<protein>
    <submittedName>
        <fullName evidence="1">Uncharacterized protein</fullName>
    </submittedName>
</protein>